<evidence type="ECO:0000313" key="3">
    <source>
        <dbReference type="Proteomes" id="UP000034182"/>
    </source>
</evidence>
<dbReference type="GO" id="GO:0005634">
    <property type="term" value="C:nucleus"/>
    <property type="evidence" value="ECO:0007669"/>
    <property type="project" value="TreeGrafter"/>
</dbReference>
<feature type="compositionally biased region" description="Acidic residues" evidence="1">
    <location>
        <begin position="630"/>
        <end position="648"/>
    </location>
</feature>
<feature type="compositionally biased region" description="Basic and acidic residues" evidence="1">
    <location>
        <begin position="577"/>
        <end position="600"/>
    </location>
</feature>
<reference evidence="2 3" key="2">
    <citation type="submission" date="2015-05" db="EMBL/GenBank/DDBJ databases">
        <title>Distinctive expansion of gene families associated with plant cell wall degradation and secondary metabolism in the genomes of grapevine trunk pathogens.</title>
        <authorList>
            <person name="Lawrence D.P."/>
            <person name="Travadon R."/>
            <person name="Rolshausen P.E."/>
            <person name="Baumgartner K."/>
        </authorList>
    </citation>
    <scope>NUCLEOTIDE SEQUENCE [LARGE SCALE GENOMIC DNA]</scope>
    <source>
        <strain evidence="2">DS831</strain>
    </source>
</reference>
<organism evidence="2 3">
    <name type="scientific">Diplodia seriata</name>
    <dbReference type="NCBI Taxonomy" id="420778"/>
    <lineage>
        <taxon>Eukaryota</taxon>
        <taxon>Fungi</taxon>
        <taxon>Dikarya</taxon>
        <taxon>Ascomycota</taxon>
        <taxon>Pezizomycotina</taxon>
        <taxon>Dothideomycetes</taxon>
        <taxon>Dothideomycetes incertae sedis</taxon>
        <taxon>Botryosphaeriales</taxon>
        <taxon>Botryosphaeriaceae</taxon>
        <taxon>Diplodia</taxon>
    </lineage>
</organism>
<evidence type="ECO:0000256" key="1">
    <source>
        <dbReference type="SAM" id="MobiDB-lite"/>
    </source>
</evidence>
<evidence type="ECO:0000313" key="2">
    <source>
        <dbReference type="EMBL" id="KKY16394.1"/>
    </source>
</evidence>
<feature type="region of interest" description="Disordered" evidence="1">
    <location>
        <begin position="539"/>
        <end position="648"/>
    </location>
</feature>
<name>A0A0G2E0V3_9PEZI</name>
<feature type="compositionally biased region" description="Basic and acidic residues" evidence="1">
    <location>
        <begin position="490"/>
        <end position="507"/>
    </location>
</feature>
<dbReference type="Proteomes" id="UP000034182">
    <property type="component" value="Unassembled WGS sequence"/>
</dbReference>
<accession>A0A0G2E0V3</accession>
<dbReference type="Pfam" id="PF07093">
    <property type="entry name" value="SGT1"/>
    <property type="match status" value="2"/>
</dbReference>
<dbReference type="PANTHER" id="PTHR13060">
    <property type="entry name" value="SGT1 PROTEIN HSGT1 SUPPRESSOR OF GCR2"/>
    <property type="match status" value="1"/>
</dbReference>
<dbReference type="PANTHER" id="PTHR13060:SF0">
    <property type="entry name" value="PROTEIN ECDYSONELESS HOMOLOG"/>
    <property type="match status" value="1"/>
</dbReference>
<comment type="caution">
    <text evidence="2">The sequence shown here is derived from an EMBL/GenBank/DDBJ whole genome shotgun (WGS) entry which is preliminary data.</text>
</comment>
<feature type="compositionally biased region" description="Acidic residues" evidence="1">
    <location>
        <begin position="567"/>
        <end position="576"/>
    </location>
</feature>
<proteinExistence type="predicted"/>
<sequence length="691" mass="77399">MQRSTGTGDDFKWFGEGFDGFPKRLPDDTVEYIIYIIDSKLQTDSQVRERLRSLETAANLLTKKLLKDYIWQRESFKLELKREDGTWLLRGTTNYGDSVADEWLIVYLLREISKQFADAWIRLYDTDGEFLLIEAANTLPKWLNPEVAENRVSSLTTTNEYSYSHTQLQVWLNAGQLKIIPLAGPATAPEKRPLTLASARNCIATGTPTAPTDSPLIESEAFYRLRNYPSDIAATLHHALVRIPRTLAHLLHRNPAYISPAVEAFYLRDPIALRILKKQDDDDDTALKFPPRDLVTARVRFTKVGYAQLKSQEFDAPNKAWAAALTNSPTSSDEDDIERLRLGMKLACGFDMLLADAAHRDAPAVREMLLLLDDVATGDDTLPTDAEVAAWATAGDDDDRWMDIDYADFERELAGKKAFTMDGARGVDEGFGDKDVQANLRKMVARFESFLNDDSAGLDGAAGEEGELDDMDEDDDDDDDDGESEVSSEGEDKAASFDEEEFSKMMREMMGMPDDVYKEIMEMPIEEVRKLKGEQVEARLKEKEAEAKTFGPPRPPPKGSEKVVEELSSDDDDGDAYDPKEAEEFRKMMESMEAELKEAGALDLNPKPKATDEQKAIKGKGKGKAKAKVEDDDVEEIERSDDEEEEVGEMDYNLLKNMLEAFKGQAGMAGPAGNMMGMMGVNMPRDEPEKK</sequence>
<feature type="compositionally biased region" description="Acidic residues" evidence="1">
    <location>
        <begin position="462"/>
        <end position="489"/>
    </location>
</feature>
<gene>
    <name evidence="2" type="ORF">UCDDS831_g07074</name>
</gene>
<dbReference type="EMBL" id="LAQI01000169">
    <property type="protein sequence ID" value="KKY16394.1"/>
    <property type="molecule type" value="Genomic_DNA"/>
</dbReference>
<protein>
    <submittedName>
        <fullName evidence="2">Putative sgt1 family protein sgt1</fullName>
    </submittedName>
</protein>
<dbReference type="InterPro" id="IPR010770">
    <property type="entry name" value="Ecd"/>
</dbReference>
<dbReference type="AlphaFoldDB" id="A0A0G2E0V3"/>
<reference evidence="2 3" key="1">
    <citation type="submission" date="2015-03" db="EMBL/GenBank/DDBJ databases">
        <authorList>
            <person name="Morales-Cruz A."/>
            <person name="Amrine K.C."/>
            <person name="Cantu D."/>
        </authorList>
    </citation>
    <scope>NUCLEOTIDE SEQUENCE [LARGE SCALE GENOMIC DNA]</scope>
    <source>
        <strain evidence="2">DS831</strain>
    </source>
</reference>
<feature type="compositionally biased region" description="Basic residues" evidence="1">
    <location>
        <begin position="617"/>
        <end position="626"/>
    </location>
</feature>
<feature type="region of interest" description="Disordered" evidence="1">
    <location>
        <begin position="454"/>
        <end position="510"/>
    </location>
</feature>